<sequence length="93" mass="10515">MVRRRLGKLSYPEKAVRVITGLPAKFMEEHNGLRKKMEMGDLFDTLTSANGFSAKRKRTMVPKTSRSFSLRNSARFCNLETPEASEVSDSDSD</sequence>
<proteinExistence type="predicted"/>
<dbReference type="GeneID" id="130496909"/>
<protein>
    <submittedName>
        <fullName evidence="2">SWR1 complex subunit 2-like isoform X2</fullName>
    </submittedName>
</protein>
<gene>
    <name evidence="2" type="primary">LOC130496909</name>
</gene>
<dbReference type="AlphaFoldDB" id="A0A9W3C2B6"/>
<reference evidence="2" key="2">
    <citation type="submission" date="2025-08" db="UniProtKB">
        <authorList>
            <consortium name="RefSeq"/>
        </authorList>
    </citation>
    <scope>IDENTIFICATION</scope>
    <source>
        <tissue evidence="2">Leaf</tissue>
    </source>
</reference>
<organism evidence="1 2">
    <name type="scientific">Raphanus sativus</name>
    <name type="common">Radish</name>
    <name type="synonym">Raphanus raphanistrum var. sativus</name>
    <dbReference type="NCBI Taxonomy" id="3726"/>
    <lineage>
        <taxon>Eukaryota</taxon>
        <taxon>Viridiplantae</taxon>
        <taxon>Streptophyta</taxon>
        <taxon>Embryophyta</taxon>
        <taxon>Tracheophyta</taxon>
        <taxon>Spermatophyta</taxon>
        <taxon>Magnoliopsida</taxon>
        <taxon>eudicotyledons</taxon>
        <taxon>Gunneridae</taxon>
        <taxon>Pentapetalae</taxon>
        <taxon>rosids</taxon>
        <taxon>malvids</taxon>
        <taxon>Brassicales</taxon>
        <taxon>Brassicaceae</taxon>
        <taxon>Brassiceae</taxon>
        <taxon>Raphanus</taxon>
    </lineage>
</organism>
<dbReference type="Proteomes" id="UP000504610">
    <property type="component" value="Chromosome 6"/>
</dbReference>
<name>A0A9W3C2B6_RAPSA</name>
<evidence type="ECO:0000313" key="1">
    <source>
        <dbReference type="Proteomes" id="UP000504610"/>
    </source>
</evidence>
<dbReference type="RefSeq" id="XP_056845568.1">
    <property type="nucleotide sequence ID" value="XM_056989588.1"/>
</dbReference>
<evidence type="ECO:0000313" key="2">
    <source>
        <dbReference type="RefSeq" id="XP_056845568.1"/>
    </source>
</evidence>
<reference evidence="1" key="1">
    <citation type="journal article" date="2019" name="Database">
        <title>The radish genome database (RadishGD): an integrated information resource for radish genomics.</title>
        <authorList>
            <person name="Yu H.J."/>
            <person name="Baek S."/>
            <person name="Lee Y.J."/>
            <person name="Cho A."/>
            <person name="Mun J.H."/>
        </authorList>
    </citation>
    <scope>NUCLEOTIDE SEQUENCE [LARGE SCALE GENOMIC DNA]</scope>
    <source>
        <strain evidence="1">cv. WK10039</strain>
    </source>
</reference>
<keyword evidence="1" id="KW-1185">Reference proteome</keyword>
<accession>A0A9W3C2B6</accession>